<accession>A0A1C7NF21</accession>
<feature type="compositionally biased region" description="Acidic residues" evidence="1">
    <location>
        <begin position="105"/>
        <end position="138"/>
    </location>
</feature>
<keyword evidence="3" id="KW-1185">Reference proteome</keyword>
<feature type="region of interest" description="Disordered" evidence="1">
    <location>
        <begin position="102"/>
        <end position="140"/>
    </location>
</feature>
<name>A0A1C7NF21_9FUNG</name>
<organism evidence="2 3">
    <name type="scientific">Choanephora cucurbitarum</name>
    <dbReference type="NCBI Taxonomy" id="101091"/>
    <lineage>
        <taxon>Eukaryota</taxon>
        <taxon>Fungi</taxon>
        <taxon>Fungi incertae sedis</taxon>
        <taxon>Mucoromycota</taxon>
        <taxon>Mucoromycotina</taxon>
        <taxon>Mucoromycetes</taxon>
        <taxon>Mucorales</taxon>
        <taxon>Mucorineae</taxon>
        <taxon>Choanephoraceae</taxon>
        <taxon>Choanephoroideae</taxon>
        <taxon>Choanephora</taxon>
    </lineage>
</organism>
<dbReference type="InParanoid" id="A0A1C7NF21"/>
<evidence type="ECO:0000256" key="1">
    <source>
        <dbReference type="SAM" id="MobiDB-lite"/>
    </source>
</evidence>
<dbReference type="EMBL" id="LUGH01000203">
    <property type="protein sequence ID" value="OBZ87711.1"/>
    <property type="molecule type" value="Genomic_DNA"/>
</dbReference>
<protein>
    <submittedName>
        <fullName evidence="2">Uncharacterized protein</fullName>
    </submittedName>
</protein>
<comment type="caution">
    <text evidence="2">The sequence shown here is derived from an EMBL/GenBank/DDBJ whole genome shotgun (WGS) entry which is preliminary data.</text>
</comment>
<dbReference type="OrthoDB" id="2385582at2759"/>
<evidence type="ECO:0000313" key="3">
    <source>
        <dbReference type="Proteomes" id="UP000093000"/>
    </source>
</evidence>
<sequence length="528" mass="61815">MLLNTFQKISLYKDMPPLALYAQAQTEHYKNSTIKREFFHQYKKKERAASLIREESNALQEGKIAGAILAGNGARSFGKKQNDVFDDDFVVEQEFVDRFYLNQPENDEDIPDSAGQEEDEEEDVQDNTEQKEDEEEDVKSEFLNSFRSKFKLMQDEKKWTLSDGTVVEDKLYDFGMGCSYEHLCHSYVIDPDDLTYRKYNIFSPQQLEEIRMLKPTEIPDISDTLEEYLCQFMNVEDINDLRQLLKTKQFYENYDHEKHADFDWICRTLDNLLLLYQNNLLTKTHNERWYQNRIWIMIDTLLETIEDINVIRGEACSTSNSKRKNLGRLPASINKMENKKMGHRQDMIITKNTFIEMGVGEEKHVDNNTNMMNERGLKCPKAMKDILLQMYDMVDYDSKLINCLSVVGLTTFGLDLYIDILDNPVNYTCRISRSNKMVIPQTIQEIPEKLLPLMSALLSLKLIIKKNSTLLNQCQRQKQNLKSSLKRAFSTEKKESSYISMINCAETPEEKGRFKVLEKRRRKTNDGV</sequence>
<proteinExistence type="predicted"/>
<reference evidence="2 3" key="1">
    <citation type="submission" date="2016-03" db="EMBL/GenBank/DDBJ databases">
        <title>Choanephora cucurbitarum.</title>
        <authorList>
            <person name="Min B."/>
            <person name="Park H."/>
            <person name="Park J.-H."/>
            <person name="Shin H.-D."/>
            <person name="Choi I.-G."/>
        </authorList>
    </citation>
    <scope>NUCLEOTIDE SEQUENCE [LARGE SCALE GENOMIC DNA]</scope>
    <source>
        <strain evidence="2 3">KUS-F28377</strain>
    </source>
</reference>
<evidence type="ECO:0000313" key="2">
    <source>
        <dbReference type="EMBL" id="OBZ87711.1"/>
    </source>
</evidence>
<gene>
    <name evidence="2" type="ORF">A0J61_04242</name>
</gene>
<dbReference type="AlphaFoldDB" id="A0A1C7NF21"/>
<dbReference type="Proteomes" id="UP000093000">
    <property type="component" value="Unassembled WGS sequence"/>
</dbReference>